<keyword evidence="1 2" id="KW-0732">Signal</keyword>
<evidence type="ECO:0000256" key="1">
    <source>
        <dbReference type="ARBA" id="ARBA00022729"/>
    </source>
</evidence>
<dbReference type="SUPFAM" id="SSF53850">
    <property type="entry name" value="Periplasmic binding protein-like II"/>
    <property type="match status" value="1"/>
</dbReference>
<dbReference type="PANTHER" id="PTHR43649">
    <property type="entry name" value="ARABINOSE-BINDING PROTEIN-RELATED"/>
    <property type="match status" value="1"/>
</dbReference>
<dbReference type="RefSeq" id="WP_214160035.1">
    <property type="nucleotide sequence ID" value="NZ_JAHBAY010000017.1"/>
</dbReference>
<feature type="signal peptide" evidence="2">
    <location>
        <begin position="1"/>
        <end position="23"/>
    </location>
</feature>
<dbReference type="Gene3D" id="3.40.190.10">
    <property type="entry name" value="Periplasmic binding protein-like II"/>
    <property type="match status" value="1"/>
</dbReference>
<comment type="caution">
    <text evidence="3">The sequence shown here is derived from an EMBL/GenBank/DDBJ whole genome shotgun (WGS) entry which is preliminary data.</text>
</comment>
<dbReference type="InterPro" id="IPR050490">
    <property type="entry name" value="Bact_solute-bd_prot1"/>
</dbReference>
<gene>
    <name evidence="3" type="ORF">KIH74_31395</name>
</gene>
<evidence type="ECO:0000313" key="4">
    <source>
        <dbReference type="Proteomes" id="UP001197247"/>
    </source>
</evidence>
<keyword evidence="4" id="KW-1185">Reference proteome</keyword>
<dbReference type="Proteomes" id="UP001197247">
    <property type="component" value="Unassembled WGS sequence"/>
</dbReference>
<evidence type="ECO:0000313" key="3">
    <source>
        <dbReference type="EMBL" id="MBT0773494.1"/>
    </source>
</evidence>
<name>A0ABS5TRS1_9ACTN</name>
<protein>
    <submittedName>
        <fullName evidence="3">Extracellular solute-binding protein</fullName>
    </submittedName>
</protein>
<dbReference type="EMBL" id="JAHBAY010000017">
    <property type="protein sequence ID" value="MBT0773494.1"/>
    <property type="molecule type" value="Genomic_DNA"/>
</dbReference>
<dbReference type="PANTHER" id="PTHR43649:SF33">
    <property type="entry name" value="POLYGALACTURONAN_RHAMNOGALACTURONAN-BINDING PROTEIN YTCQ"/>
    <property type="match status" value="1"/>
</dbReference>
<feature type="chain" id="PRO_5046622097" evidence="2">
    <location>
        <begin position="24"/>
        <end position="447"/>
    </location>
</feature>
<dbReference type="PROSITE" id="PS51257">
    <property type="entry name" value="PROKAR_LIPOPROTEIN"/>
    <property type="match status" value="1"/>
</dbReference>
<proteinExistence type="predicted"/>
<evidence type="ECO:0000256" key="2">
    <source>
        <dbReference type="SAM" id="SignalP"/>
    </source>
</evidence>
<accession>A0ABS5TRS1</accession>
<organism evidence="3 4">
    <name type="scientific">Kineosporia corallincola</name>
    <dbReference type="NCBI Taxonomy" id="2835133"/>
    <lineage>
        <taxon>Bacteria</taxon>
        <taxon>Bacillati</taxon>
        <taxon>Actinomycetota</taxon>
        <taxon>Actinomycetes</taxon>
        <taxon>Kineosporiales</taxon>
        <taxon>Kineosporiaceae</taxon>
        <taxon>Kineosporia</taxon>
    </lineage>
</organism>
<sequence length="447" mass="47948">MRTSTMWWAATGLAATLMLTACSGSSGGPGDSGAQQAVQVGDTWSGGTTTVRLWNDNTGIEPAVDLFNQEFAEQGIQIEFTEKTDLNTAVRNAHQAGNGPDLFVSQSADLASFISEGVASDLSRYYGSISGDYSDIANSAVTTGDRQWAVPLATIPTFMLYNAAVFEKNDIEYPTTYEEFIDDGKKLKEQGVSVYNLAGEDPTTLIYLAWQAGARWYTLKDGTWHIDVDSPQSRRAAQLIDDGLDAGIFAKISYAEYAAMMQAYDEGTIASRQLSTWQTRGMQTNLDKSLGDWEPAPNLKWEGGADGNASFTRVLTVESKSADTDAAVFAAHWLSTAPDALNALADPVDGLAYYPATGDASSYSAATEPGELLGSHASTWDTVVGTAAQQQLGDWTYGPNWAGAFSYLQDLWGKAVAGQIETVEIAPALQSWIVKDLKSQGVSVTED</sequence>
<reference evidence="3 4" key="1">
    <citation type="submission" date="2021-05" db="EMBL/GenBank/DDBJ databases">
        <title>Kineosporia and Streptomyces sp. nov. two new marine actinobacteria isolated from Coral.</title>
        <authorList>
            <person name="Buangrab K."/>
            <person name="Sutthacheep M."/>
            <person name="Yeemin T."/>
            <person name="Harunari E."/>
            <person name="Igarashi Y."/>
            <person name="Kanchanasin P."/>
            <person name="Tanasupawat S."/>
            <person name="Phongsopitanun W."/>
        </authorList>
    </citation>
    <scope>NUCLEOTIDE SEQUENCE [LARGE SCALE GENOMIC DNA]</scope>
    <source>
        <strain evidence="3 4">J2-2</strain>
    </source>
</reference>